<proteinExistence type="inferred from homology"/>
<feature type="transmembrane region" description="Helical" evidence="9">
    <location>
        <begin position="260"/>
        <end position="276"/>
    </location>
</feature>
<evidence type="ECO:0000313" key="12">
    <source>
        <dbReference type="Proteomes" id="UP000234341"/>
    </source>
</evidence>
<dbReference type="InterPro" id="IPR020846">
    <property type="entry name" value="MFS_dom"/>
</dbReference>
<keyword evidence="6 9" id="KW-1133">Transmembrane helix</keyword>
<dbReference type="PANTHER" id="PTHR42718">
    <property type="entry name" value="MAJOR FACILITATOR SUPERFAMILY MULTIDRUG TRANSPORTER MFSC"/>
    <property type="match status" value="1"/>
</dbReference>
<name>A0A2N5C6B2_9BURK</name>
<feature type="region of interest" description="Disordered" evidence="8">
    <location>
        <begin position="1"/>
        <end position="55"/>
    </location>
</feature>
<dbReference type="GO" id="GO:0022857">
    <property type="term" value="F:transmembrane transporter activity"/>
    <property type="evidence" value="ECO:0007669"/>
    <property type="project" value="InterPro"/>
</dbReference>
<feature type="transmembrane region" description="Helical" evidence="9">
    <location>
        <begin position="355"/>
        <end position="376"/>
    </location>
</feature>
<feature type="transmembrane region" description="Helical" evidence="9">
    <location>
        <begin position="501"/>
        <end position="519"/>
    </location>
</feature>
<evidence type="ECO:0000256" key="8">
    <source>
        <dbReference type="SAM" id="MobiDB-lite"/>
    </source>
</evidence>
<dbReference type="GO" id="GO:0005886">
    <property type="term" value="C:plasma membrane"/>
    <property type="evidence" value="ECO:0007669"/>
    <property type="project" value="UniProtKB-SubCell"/>
</dbReference>
<keyword evidence="7 9" id="KW-0472">Membrane</keyword>
<dbReference type="PANTHER" id="PTHR42718:SF9">
    <property type="entry name" value="MAJOR FACILITATOR SUPERFAMILY MULTIDRUG TRANSPORTER MFSC"/>
    <property type="match status" value="1"/>
</dbReference>
<evidence type="ECO:0000259" key="10">
    <source>
        <dbReference type="PROSITE" id="PS50850"/>
    </source>
</evidence>
<feature type="domain" description="Major facilitator superfamily (MFS) profile" evidence="10">
    <location>
        <begin position="69"/>
        <end position="524"/>
    </location>
</feature>
<keyword evidence="5 9" id="KW-0812">Transmembrane</keyword>
<evidence type="ECO:0000256" key="2">
    <source>
        <dbReference type="ARBA" id="ARBA00008537"/>
    </source>
</evidence>
<dbReference type="Pfam" id="PF07690">
    <property type="entry name" value="MFS_1"/>
    <property type="match status" value="1"/>
</dbReference>
<dbReference type="NCBIfam" id="TIGR00711">
    <property type="entry name" value="efflux_EmrB"/>
    <property type="match status" value="1"/>
</dbReference>
<feature type="compositionally biased region" description="Gly residues" evidence="8">
    <location>
        <begin position="15"/>
        <end position="31"/>
    </location>
</feature>
<dbReference type="AlphaFoldDB" id="A0A2N5C6B2"/>
<evidence type="ECO:0000256" key="7">
    <source>
        <dbReference type="ARBA" id="ARBA00023136"/>
    </source>
</evidence>
<feature type="transmembrane region" description="Helical" evidence="9">
    <location>
        <begin position="193"/>
        <end position="215"/>
    </location>
</feature>
<dbReference type="EMBL" id="PJRP01000015">
    <property type="protein sequence ID" value="PLP97738.1"/>
    <property type="molecule type" value="Genomic_DNA"/>
</dbReference>
<dbReference type="Gene3D" id="1.20.1720.10">
    <property type="entry name" value="Multidrug resistance protein D"/>
    <property type="match status" value="1"/>
</dbReference>
<evidence type="ECO:0000313" key="11">
    <source>
        <dbReference type="EMBL" id="PLP97738.1"/>
    </source>
</evidence>
<keyword evidence="4" id="KW-1003">Cell membrane</keyword>
<comment type="caution">
    <text evidence="11">The sequence shown here is derived from an EMBL/GenBank/DDBJ whole genome shotgun (WGS) entry which is preliminary data.</text>
</comment>
<dbReference type="Proteomes" id="UP000234341">
    <property type="component" value="Unassembled WGS sequence"/>
</dbReference>
<accession>A0A2N5C6B2</accession>
<dbReference type="Gene3D" id="1.20.1250.20">
    <property type="entry name" value="MFS general substrate transporter like domains"/>
    <property type="match status" value="1"/>
</dbReference>
<evidence type="ECO:0000256" key="3">
    <source>
        <dbReference type="ARBA" id="ARBA00022448"/>
    </source>
</evidence>
<feature type="transmembrane region" description="Helical" evidence="9">
    <location>
        <begin position="221"/>
        <end position="239"/>
    </location>
</feature>
<evidence type="ECO:0000256" key="1">
    <source>
        <dbReference type="ARBA" id="ARBA00004651"/>
    </source>
</evidence>
<dbReference type="OrthoDB" id="9807274at2"/>
<feature type="transmembrane region" description="Helical" evidence="9">
    <location>
        <begin position="139"/>
        <end position="162"/>
    </location>
</feature>
<dbReference type="PRINTS" id="PR01036">
    <property type="entry name" value="TCRTETB"/>
</dbReference>
<comment type="similarity">
    <text evidence="2">Belongs to the major facilitator superfamily. EmrB family.</text>
</comment>
<sequence>MSRPSTAPARTGSGDAHGGGTGGPHGPGEPGEPGEPDQPDPPSGPSYSRGGPTRADLRARYGDRLRWLILVTLMLGTMSSIVSSTIVNVAIPDLSRHFLLGQERAQWVAASFMIAMTLSMLLTPWLLNRYGLRRTFIGSLMLLGVGGLIGGFSPTFGVMLAMRVAEGIAAGIMQPLPNIFILRVFDEREQGKALSLFGFGVVLAPAMGPSVGGFLVELFGWRSIFFVVVPLTLAGLWMARRYMAVDSAMMGERKPLDWRGLALVGVATVSLLNGLVEMRTNAGEGVGLAVFGVLMLAGFVAWQLRAPDPLMNMRLYSYRQFAAGAVVAFIYGAGLFGSTYLLPVYMQMALAYTPSAAGLVLMPAGIALAVTIAVAGRLTNRILPHRQVSFGLALLAGSFLLMATGSMATPYVLLVLYAVIGRIGLGCILPSLTLGSMRGVDFSMIPQGSSCINFLRQLGGAIGVSLAGVGLQWRLAEHGAVLGAGGDAAAQAARIQAFDETFLAVGVVIATAMLAAWRIRPRPVPAG</sequence>
<protein>
    <submittedName>
        <fullName evidence="11">MFS transporter</fullName>
    </submittedName>
</protein>
<feature type="transmembrane region" description="Helical" evidence="9">
    <location>
        <begin position="282"/>
        <end position="302"/>
    </location>
</feature>
<evidence type="ECO:0000256" key="5">
    <source>
        <dbReference type="ARBA" id="ARBA00022692"/>
    </source>
</evidence>
<gene>
    <name evidence="11" type="ORF">CYJ10_24975</name>
</gene>
<evidence type="ECO:0000256" key="9">
    <source>
        <dbReference type="SAM" id="Phobius"/>
    </source>
</evidence>
<dbReference type="InterPro" id="IPR004638">
    <property type="entry name" value="EmrB-like"/>
</dbReference>
<feature type="transmembrane region" description="Helical" evidence="9">
    <location>
        <begin position="168"/>
        <end position="186"/>
    </location>
</feature>
<dbReference type="SUPFAM" id="SSF103473">
    <property type="entry name" value="MFS general substrate transporter"/>
    <property type="match status" value="1"/>
</dbReference>
<feature type="transmembrane region" description="Helical" evidence="9">
    <location>
        <begin position="414"/>
        <end position="434"/>
    </location>
</feature>
<dbReference type="InterPro" id="IPR036259">
    <property type="entry name" value="MFS_trans_sf"/>
</dbReference>
<dbReference type="InterPro" id="IPR011701">
    <property type="entry name" value="MFS"/>
</dbReference>
<keyword evidence="3" id="KW-0813">Transport</keyword>
<evidence type="ECO:0000256" key="6">
    <source>
        <dbReference type="ARBA" id="ARBA00022989"/>
    </source>
</evidence>
<reference evidence="11 12" key="1">
    <citation type="submission" date="2017-12" db="EMBL/GenBank/DDBJ databases">
        <title>Genome sequence of the active heterotrophic nitrifier-denitrifier, Cupriavidus pauculus UM1.</title>
        <authorList>
            <person name="Putonti C."/>
            <person name="Castignetti D."/>
        </authorList>
    </citation>
    <scope>NUCLEOTIDE SEQUENCE [LARGE SCALE GENOMIC DNA]</scope>
    <source>
        <strain evidence="11 12">UM1</strain>
    </source>
</reference>
<feature type="transmembrane region" description="Helical" evidence="9">
    <location>
        <begin position="388"/>
        <end position="408"/>
    </location>
</feature>
<evidence type="ECO:0000256" key="4">
    <source>
        <dbReference type="ARBA" id="ARBA00022475"/>
    </source>
</evidence>
<dbReference type="PROSITE" id="PS50850">
    <property type="entry name" value="MFS"/>
    <property type="match status" value="1"/>
</dbReference>
<dbReference type="STRING" id="82633.GCA_000974605_01068"/>
<feature type="transmembrane region" description="Helical" evidence="9">
    <location>
        <begin position="322"/>
        <end position="343"/>
    </location>
</feature>
<feature type="transmembrane region" description="Helical" evidence="9">
    <location>
        <begin position="67"/>
        <end position="87"/>
    </location>
</feature>
<organism evidence="11 12">
    <name type="scientific">Cupriavidus pauculus</name>
    <dbReference type="NCBI Taxonomy" id="82633"/>
    <lineage>
        <taxon>Bacteria</taxon>
        <taxon>Pseudomonadati</taxon>
        <taxon>Pseudomonadota</taxon>
        <taxon>Betaproteobacteria</taxon>
        <taxon>Burkholderiales</taxon>
        <taxon>Burkholderiaceae</taxon>
        <taxon>Cupriavidus</taxon>
    </lineage>
</organism>
<feature type="transmembrane region" description="Helical" evidence="9">
    <location>
        <begin position="107"/>
        <end position="127"/>
    </location>
</feature>
<comment type="subcellular location">
    <subcellularLocation>
        <location evidence="1">Cell membrane</location>
        <topology evidence="1">Multi-pass membrane protein</topology>
    </subcellularLocation>
</comment>